<accession>A0AAE0GC99</accession>
<evidence type="ECO:0000256" key="1">
    <source>
        <dbReference type="SAM" id="MobiDB-lite"/>
    </source>
</evidence>
<evidence type="ECO:0000313" key="2">
    <source>
        <dbReference type="EMBL" id="KAK3275504.1"/>
    </source>
</evidence>
<protein>
    <submittedName>
        <fullName evidence="2">Uncharacterized protein</fullName>
    </submittedName>
</protein>
<dbReference type="AlphaFoldDB" id="A0AAE0GC99"/>
<organism evidence="2 3">
    <name type="scientific">Cymbomonas tetramitiformis</name>
    <dbReference type="NCBI Taxonomy" id="36881"/>
    <lineage>
        <taxon>Eukaryota</taxon>
        <taxon>Viridiplantae</taxon>
        <taxon>Chlorophyta</taxon>
        <taxon>Pyramimonadophyceae</taxon>
        <taxon>Pyramimonadales</taxon>
        <taxon>Pyramimonadaceae</taxon>
        <taxon>Cymbomonas</taxon>
    </lineage>
</organism>
<feature type="compositionally biased region" description="Pro residues" evidence="1">
    <location>
        <begin position="453"/>
        <end position="467"/>
    </location>
</feature>
<dbReference type="Proteomes" id="UP001190700">
    <property type="component" value="Unassembled WGS sequence"/>
</dbReference>
<gene>
    <name evidence="2" type="ORF">CYMTET_16367</name>
</gene>
<feature type="compositionally biased region" description="Acidic residues" evidence="1">
    <location>
        <begin position="536"/>
        <end position="546"/>
    </location>
</feature>
<keyword evidence="3" id="KW-1185">Reference proteome</keyword>
<proteinExistence type="predicted"/>
<comment type="caution">
    <text evidence="2">The sequence shown here is derived from an EMBL/GenBank/DDBJ whole genome shotgun (WGS) entry which is preliminary data.</text>
</comment>
<evidence type="ECO:0000313" key="3">
    <source>
        <dbReference type="Proteomes" id="UP001190700"/>
    </source>
</evidence>
<reference evidence="2 3" key="1">
    <citation type="journal article" date="2015" name="Genome Biol. Evol.">
        <title>Comparative Genomics of a Bacterivorous Green Alga Reveals Evolutionary Causalities and Consequences of Phago-Mixotrophic Mode of Nutrition.</title>
        <authorList>
            <person name="Burns J.A."/>
            <person name="Paasch A."/>
            <person name="Narechania A."/>
            <person name="Kim E."/>
        </authorList>
    </citation>
    <scope>NUCLEOTIDE SEQUENCE [LARGE SCALE GENOMIC DNA]</scope>
    <source>
        <strain evidence="2 3">PLY_AMNH</strain>
    </source>
</reference>
<dbReference type="EMBL" id="LGRX02007185">
    <property type="protein sequence ID" value="KAK3275504.1"/>
    <property type="molecule type" value="Genomic_DNA"/>
</dbReference>
<name>A0AAE0GC99_9CHLO</name>
<feature type="region of interest" description="Disordered" evidence="1">
    <location>
        <begin position="526"/>
        <end position="566"/>
    </location>
</feature>
<feature type="region of interest" description="Disordered" evidence="1">
    <location>
        <begin position="433"/>
        <end position="489"/>
    </location>
</feature>
<feature type="compositionally biased region" description="Pro residues" evidence="1">
    <location>
        <begin position="246"/>
        <end position="255"/>
    </location>
</feature>
<feature type="region of interest" description="Disordered" evidence="1">
    <location>
        <begin position="239"/>
        <end position="300"/>
    </location>
</feature>
<sequence>MRLDSIFARNAGARYRATPPSPSVQLTAADRTRAYTTAQSTWDSDVVKRVSKDTLGNKASTCSGSEPHRRVLWDSLFVGLQDAFASKDATASTIFDLVDVDQEVHPVYNELLLRSYPGFVDNAEFSSEEAIEASGAGSLDDPDRHAKRQLLSALDPEFYKEVITPLRLDTKLDQVSLDEIYAHVCEVWWCANPDGPQQPRKPGLVTAAYASDRHASSEFIDEFDRVLREALSLLHALRDPAAREAPPGPVEPHSPPPRRDGPPKGRRPGVSFPPSKWRDASNRPGGKFHGRSGFGSRFAAPPLPKGGQLFTTLECPLCPGHYHDTARCSAVDGACSGDATAAAHELDDVVSAFQAAFDDNDDAAFAQLCQQHEAPLVRSDPDPFTYPADLDLGLRAQYAGLTAPAPADPGISTRLAEARAVLAGLRDATAAARAAAPSQPGRVSFGTASLAPVVPPPPPTDPPPAVPPSAVEDPDPGPPAGLAPLSAYDPANFETPFGETFAGRFALQIEQDPALHFDSFSFPNPPSVWGPPLSEIDIDSDSEGDDPAPGPDPVRPAAHPPEGILRVPAPRGARLAAGLLSLLTLFGCTPAACGSVVPCTAAAVPPAVPPVWLAANPGGPGPELSPPALPPDPPPTFPFTPPLSFPTDLLPGYGTGYLLDSRLWLLDSGCGLDSGSGHWLPSGLWSWFCYLVSGFWLNSFDNPDYFVNNGELCTSADHPRGG</sequence>